<reference evidence="3" key="2">
    <citation type="submission" date="2013-05" db="EMBL/GenBank/DDBJ databases">
        <authorList>
            <person name="Carter J.-M."/>
            <person name="Baker S.C."/>
            <person name="Pink R."/>
            <person name="Carter D.R.F."/>
            <person name="Collins A."/>
            <person name="Tomlin J."/>
            <person name="Gibbs M."/>
            <person name="Breuker C.J."/>
        </authorList>
    </citation>
    <scope>NUCLEOTIDE SEQUENCE</scope>
    <source>
        <tissue evidence="3">Ovary</tissue>
    </source>
</reference>
<dbReference type="PROSITE" id="PS50157">
    <property type="entry name" value="ZINC_FINGER_C2H2_2"/>
    <property type="match status" value="1"/>
</dbReference>
<evidence type="ECO:0000313" key="3">
    <source>
        <dbReference type="EMBL" id="JAA79921.1"/>
    </source>
</evidence>
<feature type="domain" description="C2H2-type" evidence="2">
    <location>
        <begin position="66"/>
        <end position="88"/>
    </location>
</feature>
<keyword evidence="1" id="KW-0479">Metal-binding</keyword>
<proteinExistence type="predicted"/>
<dbReference type="GO" id="GO:0008270">
    <property type="term" value="F:zinc ion binding"/>
    <property type="evidence" value="ECO:0007669"/>
    <property type="project" value="UniProtKB-KW"/>
</dbReference>
<name>S4NMJ2_9NEOP</name>
<keyword evidence="1" id="KW-0862">Zinc</keyword>
<dbReference type="PROSITE" id="PS00028">
    <property type="entry name" value="ZINC_FINGER_C2H2_1"/>
    <property type="match status" value="1"/>
</dbReference>
<dbReference type="EMBL" id="GAIX01012639">
    <property type="protein sequence ID" value="JAA79921.1"/>
    <property type="molecule type" value="Transcribed_RNA"/>
</dbReference>
<evidence type="ECO:0000259" key="2">
    <source>
        <dbReference type="PROSITE" id="PS50157"/>
    </source>
</evidence>
<protein>
    <recommendedName>
        <fullName evidence="2">C2H2-type domain-containing protein</fullName>
    </recommendedName>
</protein>
<feature type="non-terminal residue" evidence="3">
    <location>
        <position position="215"/>
    </location>
</feature>
<keyword evidence="1" id="KW-0863">Zinc-finger</keyword>
<dbReference type="InterPro" id="IPR013087">
    <property type="entry name" value="Znf_C2H2_type"/>
</dbReference>
<sequence length="215" mass="23939">MDNISNVFIDSTNEYSMSDNSLLMDVHLLDNSIYKDLQIEAEASNSELDEQAYGIQPPLKYGSVNFGCSLCFKEFANEHEYNEHMTMHLQAVASDSDCETLEACEPCTFARSGCDSAHITEQERAVQKLDDYFTILPSSDLTQNIVAVPLFASLNNEMEVLPTEEADTIDNNEQLLVIDDGELANQPIDSSIKMNADINAAFNNCVELYVIKDLA</sequence>
<dbReference type="AlphaFoldDB" id="S4NMJ2"/>
<accession>S4NMJ2</accession>
<evidence type="ECO:0000256" key="1">
    <source>
        <dbReference type="PROSITE-ProRule" id="PRU00042"/>
    </source>
</evidence>
<organism evidence="3">
    <name type="scientific">Pararge aegeria</name>
    <name type="common">speckled wood butterfly</name>
    <dbReference type="NCBI Taxonomy" id="116150"/>
    <lineage>
        <taxon>Eukaryota</taxon>
        <taxon>Metazoa</taxon>
        <taxon>Ecdysozoa</taxon>
        <taxon>Arthropoda</taxon>
        <taxon>Hexapoda</taxon>
        <taxon>Insecta</taxon>
        <taxon>Pterygota</taxon>
        <taxon>Neoptera</taxon>
        <taxon>Endopterygota</taxon>
        <taxon>Lepidoptera</taxon>
        <taxon>Glossata</taxon>
        <taxon>Ditrysia</taxon>
        <taxon>Papilionoidea</taxon>
        <taxon>Nymphalidae</taxon>
        <taxon>Satyrinae</taxon>
        <taxon>Satyrini</taxon>
        <taxon>Parargina</taxon>
        <taxon>Pararge</taxon>
    </lineage>
</organism>
<reference evidence="3" key="1">
    <citation type="journal article" date="2013" name="BMC Genomics">
        <title>Unscrambling butterfly oogenesis.</title>
        <authorList>
            <person name="Carter J.M."/>
            <person name="Baker S.C."/>
            <person name="Pink R."/>
            <person name="Carter D.R."/>
            <person name="Collins A."/>
            <person name="Tomlin J."/>
            <person name="Gibbs M."/>
            <person name="Breuker C.J."/>
        </authorList>
    </citation>
    <scope>NUCLEOTIDE SEQUENCE</scope>
    <source>
        <tissue evidence="3">Ovary</tissue>
    </source>
</reference>